<gene>
    <name evidence="15" type="ORF">CWI75_04855</name>
</gene>
<accession>A0A2N5Y5X0</accession>
<dbReference type="Proteomes" id="UP000234845">
    <property type="component" value="Unassembled WGS sequence"/>
</dbReference>
<keyword evidence="4" id="KW-0410">Iron transport</keyword>
<evidence type="ECO:0000256" key="7">
    <source>
        <dbReference type="ARBA" id="ARBA00023065"/>
    </source>
</evidence>
<dbReference type="InterPro" id="IPR012910">
    <property type="entry name" value="Plug_dom"/>
</dbReference>
<keyword evidence="6" id="KW-0408">Iron</keyword>
<dbReference type="Gene3D" id="2.40.170.20">
    <property type="entry name" value="TonB-dependent receptor, beta-barrel domain"/>
    <property type="match status" value="1"/>
</dbReference>
<feature type="domain" description="TonB-dependent receptor-like beta-barrel" evidence="13">
    <location>
        <begin position="249"/>
        <end position="722"/>
    </location>
</feature>
<dbReference type="PANTHER" id="PTHR32552">
    <property type="entry name" value="FERRICHROME IRON RECEPTOR-RELATED"/>
    <property type="match status" value="1"/>
</dbReference>
<dbReference type="OrthoDB" id="7051185at2"/>
<evidence type="ECO:0000313" key="16">
    <source>
        <dbReference type="Proteomes" id="UP000234845"/>
    </source>
</evidence>
<evidence type="ECO:0000256" key="11">
    <source>
        <dbReference type="PROSITE-ProRule" id="PRU01360"/>
    </source>
</evidence>
<keyword evidence="3 11" id="KW-1134">Transmembrane beta strand</keyword>
<reference evidence="16" key="1">
    <citation type="submission" date="2017-11" db="EMBL/GenBank/DDBJ databases">
        <title>The draft genome sequence of Chromatocurvus sp. F02.</title>
        <authorList>
            <person name="Du Z.-J."/>
            <person name="Chang Y.-Q."/>
        </authorList>
    </citation>
    <scope>NUCLEOTIDE SEQUENCE [LARGE SCALE GENOMIC DNA]</scope>
    <source>
        <strain evidence="16">F02</strain>
    </source>
</reference>
<evidence type="ECO:0000256" key="9">
    <source>
        <dbReference type="ARBA" id="ARBA00023136"/>
    </source>
</evidence>
<evidence type="ECO:0000259" key="13">
    <source>
        <dbReference type="Pfam" id="PF00593"/>
    </source>
</evidence>
<keyword evidence="5 11" id="KW-0812">Transmembrane</keyword>
<dbReference type="Pfam" id="PF07715">
    <property type="entry name" value="Plug"/>
    <property type="match status" value="1"/>
</dbReference>
<keyword evidence="10 11" id="KW-0998">Cell outer membrane</keyword>
<name>A0A2N5Y5X0_9GAMM</name>
<organism evidence="15 16">
    <name type="scientific">Kineobactrum sediminis</name>
    <dbReference type="NCBI Taxonomy" id="1905677"/>
    <lineage>
        <taxon>Bacteria</taxon>
        <taxon>Pseudomonadati</taxon>
        <taxon>Pseudomonadota</taxon>
        <taxon>Gammaproteobacteria</taxon>
        <taxon>Cellvibrionales</taxon>
        <taxon>Halieaceae</taxon>
        <taxon>Kineobactrum</taxon>
    </lineage>
</organism>
<evidence type="ECO:0000259" key="14">
    <source>
        <dbReference type="Pfam" id="PF07715"/>
    </source>
</evidence>
<dbReference type="PANTHER" id="PTHR32552:SF81">
    <property type="entry name" value="TONB-DEPENDENT OUTER MEMBRANE RECEPTOR"/>
    <property type="match status" value="1"/>
</dbReference>
<dbReference type="InterPro" id="IPR039426">
    <property type="entry name" value="TonB-dep_rcpt-like"/>
</dbReference>
<keyword evidence="7" id="KW-0406">Ion transport</keyword>
<evidence type="ECO:0000256" key="10">
    <source>
        <dbReference type="ARBA" id="ARBA00023237"/>
    </source>
</evidence>
<dbReference type="GO" id="GO:0006826">
    <property type="term" value="P:iron ion transport"/>
    <property type="evidence" value="ECO:0007669"/>
    <property type="project" value="UniProtKB-KW"/>
</dbReference>
<comment type="subcellular location">
    <subcellularLocation>
        <location evidence="1 11">Cell outer membrane</location>
        <topology evidence="1 11">Multi-pass membrane protein</topology>
    </subcellularLocation>
</comment>
<evidence type="ECO:0000256" key="4">
    <source>
        <dbReference type="ARBA" id="ARBA00022496"/>
    </source>
</evidence>
<keyword evidence="16" id="KW-1185">Reference proteome</keyword>
<feature type="domain" description="TonB-dependent receptor plug" evidence="14">
    <location>
        <begin position="28"/>
        <end position="135"/>
    </location>
</feature>
<dbReference type="SUPFAM" id="SSF56935">
    <property type="entry name" value="Porins"/>
    <property type="match status" value="1"/>
</dbReference>
<comment type="similarity">
    <text evidence="11 12">Belongs to the TonB-dependent receptor family.</text>
</comment>
<evidence type="ECO:0000256" key="1">
    <source>
        <dbReference type="ARBA" id="ARBA00004571"/>
    </source>
</evidence>
<evidence type="ECO:0000256" key="8">
    <source>
        <dbReference type="ARBA" id="ARBA00023077"/>
    </source>
</evidence>
<dbReference type="InterPro" id="IPR036942">
    <property type="entry name" value="Beta-barrel_TonB_sf"/>
</dbReference>
<evidence type="ECO:0000256" key="6">
    <source>
        <dbReference type="ARBA" id="ARBA00023004"/>
    </source>
</evidence>
<keyword evidence="8 12" id="KW-0798">TonB box</keyword>
<keyword evidence="2 11" id="KW-0813">Transport</keyword>
<dbReference type="InterPro" id="IPR000531">
    <property type="entry name" value="Beta-barrel_TonB"/>
</dbReference>
<evidence type="ECO:0000256" key="12">
    <source>
        <dbReference type="RuleBase" id="RU003357"/>
    </source>
</evidence>
<evidence type="ECO:0000256" key="2">
    <source>
        <dbReference type="ARBA" id="ARBA00022448"/>
    </source>
</evidence>
<dbReference type="PROSITE" id="PS52016">
    <property type="entry name" value="TONB_DEPENDENT_REC_3"/>
    <property type="match status" value="1"/>
</dbReference>
<dbReference type="GO" id="GO:0009279">
    <property type="term" value="C:cell outer membrane"/>
    <property type="evidence" value="ECO:0007669"/>
    <property type="project" value="UniProtKB-SubCell"/>
</dbReference>
<evidence type="ECO:0000256" key="5">
    <source>
        <dbReference type="ARBA" id="ARBA00022692"/>
    </source>
</evidence>
<keyword evidence="15" id="KW-0675">Receptor</keyword>
<comment type="caution">
    <text evidence="15">The sequence shown here is derived from an EMBL/GenBank/DDBJ whole genome shotgun (WGS) entry which is preliminary data.</text>
</comment>
<evidence type="ECO:0000256" key="3">
    <source>
        <dbReference type="ARBA" id="ARBA00022452"/>
    </source>
</evidence>
<proteinExistence type="inferred from homology"/>
<keyword evidence="9 11" id="KW-0472">Membrane</keyword>
<sequence length="760" mass="84369">MASAVSVPAWSQTLEEVIVTATKRSESVQDVPLAITALSGNFINQVNMNDIKDLVAFTPGVTGNSQDSFIDAISVRGIRTQDFGVGGDPSSAFFKNDLYEGRNGSAVTSLYDIERAEILRGPQGFLFGRNSIGGAFSVHTKRAETGTDISGYVELDIAERERRAIEGAINIPFGDHFAYRLAGYYSTEDGFADNKFPGSDDLIEHDKWALRWSTLYEKERLSVRTEVEYEDREQSGSVYRAVDRGDIWDAFDTALGGVELRGSDEDIDSDLTGGDNDDATILTLGLHVDYDFEFATLSSNTGYKDHDYYYNEDYDGTPLDINNYGQDQTGDYFQQELRLTSNTDGPLSWYAGASYYKETIDTKFSFSGREDFFCQYYGYYYNYGATFSGCADLYAYYGSPFSSSEDGRLVETGRIKGDYSGWATYVNVDYFITESFDIELGLRYTEDKKDFSIFVPTPESDLGPYWAYGFSTAEFISDSETWDDLTMRVLAKWRPTDNRMFFASYTEGFKSGGFGSFNLANNAEGEPAVGNVGIVQSDGFTPNIFDPETVDSWELGYKDSLFDGRANVDLTAFYYEYEDLQVVTFDGGASLVKNVGQVEAWGVEGSITGRLTDNFDLYLAAGYLDSEATELQAICGLEDPDGCEGSSLFWAPEWSAAAVLNANFPVSGGAITGSLEISYEDERGGGWENLSVTKIDSYAESNLRIAFESDDNWFLEAYVENLTDEFSWDGQNNNGGILPAQFFGPKRPRTIGLRLGATWN</sequence>
<protein>
    <submittedName>
        <fullName evidence="15">TonB-dependent receptor</fullName>
    </submittedName>
</protein>
<evidence type="ECO:0000313" key="15">
    <source>
        <dbReference type="EMBL" id="PLW83784.1"/>
    </source>
</evidence>
<dbReference type="Pfam" id="PF00593">
    <property type="entry name" value="TonB_dep_Rec_b-barrel"/>
    <property type="match status" value="1"/>
</dbReference>
<dbReference type="EMBL" id="PKLZ01000002">
    <property type="protein sequence ID" value="PLW83784.1"/>
    <property type="molecule type" value="Genomic_DNA"/>
</dbReference>
<dbReference type="AlphaFoldDB" id="A0A2N5Y5X0"/>